<dbReference type="PROSITE" id="PS50995">
    <property type="entry name" value="HTH_MARR_2"/>
    <property type="match status" value="1"/>
</dbReference>
<evidence type="ECO:0000259" key="4">
    <source>
        <dbReference type="PROSITE" id="PS50995"/>
    </source>
</evidence>
<keyword evidence="3" id="KW-0804">Transcription</keyword>
<dbReference type="InterPro" id="IPR036388">
    <property type="entry name" value="WH-like_DNA-bd_sf"/>
</dbReference>
<dbReference type="Pfam" id="PF12802">
    <property type="entry name" value="MarR_2"/>
    <property type="match status" value="1"/>
</dbReference>
<dbReference type="InterPro" id="IPR000835">
    <property type="entry name" value="HTH_MarR-typ"/>
</dbReference>
<organism evidence="5">
    <name type="scientific">Desulfovibrio sp. U5L</name>
    <dbReference type="NCBI Taxonomy" id="596152"/>
    <lineage>
        <taxon>Bacteria</taxon>
        <taxon>Pseudomonadati</taxon>
        <taxon>Thermodesulfobacteriota</taxon>
        <taxon>Desulfovibrionia</taxon>
        <taxon>Desulfovibrionales</taxon>
        <taxon>Desulfovibrionaceae</taxon>
        <taxon>Desulfovibrio</taxon>
    </lineage>
</organism>
<dbReference type="GO" id="GO:0003677">
    <property type="term" value="F:DNA binding"/>
    <property type="evidence" value="ECO:0007669"/>
    <property type="project" value="UniProtKB-KW"/>
</dbReference>
<reference evidence="5" key="1">
    <citation type="submission" date="2011-11" db="EMBL/GenBank/DDBJ databases">
        <title>Improved High-Quality Draft sequence of Desulfovibrio sp. U5L.</title>
        <authorList>
            <consortium name="US DOE Joint Genome Institute"/>
            <person name="Lucas S."/>
            <person name="Han J."/>
            <person name="Lapidus A."/>
            <person name="Cheng J.-F."/>
            <person name="Goodwin L."/>
            <person name="Pitluck S."/>
            <person name="Peters L."/>
            <person name="Ovchinnikova G."/>
            <person name="Held B."/>
            <person name="Detter J.C."/>
            <person name="Han C."/>
            <person name="Tapia R."/>
            <person name="Land M."/>
            <person name="Hauser L."/>
            <person name="Kyrpides N."/>
            <person name="Ivanova N."/>
            <person name="Pagani I."/>
            <person name="Gabster J."/>
            <person name="Walker C."/>
            <person name="Stolyar S."/>
            <person name="Stahl D."/>
            <person name="Arkin A."/>
            <person name="Dehal P."/>
            <person name="Hazen T."/>
            <person name="Woyke T."/>
        </authorList>
    </citation>
    <scope>NUCLEOTIDE SEQUENCE [LARGE SCALE GENOMIC DNA]</scope>
    <source>
        <strain evidence="5">U5L</strain>
    </source>
</reference>
<proteinExistence type="predicted"/>
<dbReference type="HOGENOM" id="CLU_083287_18_2_7"/>
<dbReference type="OrthoDB" id="7427954at2"/>
<name>I2PWZ7_9BACT</name>
<keyword evidence="2" id="KW-0238">DNA-binding</keyword>
<sequence>MPAILPENIGINLSRTGRLMRTRLDERLVPLGLTQAKWLILLYLSRNGGIMPQKDIADCVGVEGPTVVRVLDGLERMGLIERREQPADRRTKDVCLTPQASTVLEEIATVTERFRQEMWTGVSDEDLAAYERVIAILQRNLNASSRRRG</sequence>
<evidence type="ECO:0000256" key="3">
    <source>
        <dbReference type="ARBA" id="ARBA00023163"/>
    </source>
</evidence>
<dbReference type="InterPro" id="IPR023187">
    <property type="entry name" value="Tscrpt_reg_MarR-type_CS"/>
</dbReference>
<gene>
    <name evidence="5" type="ORF">DesU5LDRAFT_0339</name>
</gene>
<dbReference type="PANTHER" id="PTHR42756">
    <property type="entry name" value="TRANSCRIPTIONAL REGULATOR, MARR"/>
    <property type="match status" value="1"/>
</dbReference>
<evidence type="ECO:0000256" key="1">
    <source>
        <dbReference type="ARBA" id="ARBA00023015"/>
    </source>
</evidence>
<dbReference type="AlphaFoldDB" id="I2PWZ7"/>
<dbReference type="SUPFAM" id="SSF46785">
    <property type="entry name" value="Winged helix' DNA-binding domain"/>
    <property type="match status" value="1"/>
</dbReference>
<dbReference type="Gene3D" id="1.10.10.10">
    <property type="entry name" value="Winged helix-like DNA-binding domain superfamily/Winged helix DNA-binding domain"/>
    <property type="match status" value="1"/>
</dbReference>
<feature type="domain" description="HTH marR-type" evidence="4">
    <location>
        <begin position="6"/>
        <end position="142"/>
    </location>
</feature>
<dbReference type="STRING" id="596152.DesU5LDRAFT_0339"/>
<dbReference type="PANTHER" id="PTHR42756:SF1">
    <property type="entry name" value="TRANSCRIPTIONAL REPRESSOR OF EMRAB OPERON"/>
    <property type="match status" value="1"/>
</dbReference>
<evidence type="ECO:0000256" key="2">
    <source>
        <dbReference type="ARBA" id="ARBA00023125"/>
    </source>
</evidence>
<dbReference type="InterPro" id="IPR036390">
    <property type="entry name" value="WH_DNA-bd_sf"/>
</dbReference>
<keyword evidence="1" id="KW-0805">Transcription regulation</keyword>
<dbReference type="PROSITE" id="PS01117">
    <property type="entry name" value="HTH_MARR_1"/>
    <property type="match status" value="1"/>
</dbReference>
<dbReference type="SMART" id="SM00347">
    <property type="entry name" value="HTH_MARR"/>
    <property type="match status" value="1"/>
</dbReference>
<dbReference type="EMBL" id="JH600068">
    <property type="protein sequence ID" value="EIG52053.1"/>
    <property type="molecule type" value="Genomic_DNA"/>
</dbReference>
<evidence type="ECO:0000313" key="5">
    <source>
        <dbReference type="EMBL" id="EIG52053.1"/>
    </source>
</evidence>
<dbReference type="GO" id="GO:0003700">
    <property type="term" value="F:DNA-binding transcription factor activity"/>
    <property type="evidence" value="ECO:0007669"/>
    <property type="project" value="InterPro"/>
</dbReference>
<dbReference type="eggNOG" id="COG1846">
    <property type="taxonomic scope" value="Bacteria"/>
</dbReference>
<accession>I2PWZ7</accession>
<protein>
    <submittedName>
        <fullName evidence="5">Transcriptional regulator</fullName>
    </submittedName>
</protein>
<dbReference type="PRINTS" id="PR00598">
    <property type="entry name" value="HTHMARR"/>
</dbReference>